<accession>A0AAV4M6Z7</accession>
<organism evidence="1 2">
    <name type="scientific">Caerostris extrusa</name>
    <name type="common">Bark spider</name>
    <name type="synonym">Caerostris bankana</name>
    <dbReference type="NCBI Taxonomy" id="172846"/>
    <lineage>
        <taxon>Eukaryota</taxon>
        <taxon>Metazoa</taxon>
        <taxon>Ecdysozoa</taxon>
        <taxon>Arthropoda</taxon>
        <taxon>Chelicerata</taxon>
        <taxon>Arachnida</taxon>
        <taxon>Araneae</taxon>
        <taxon>Araneomorphae</taxon>
        <taxon>Entelegynae</taxon>
        <taxon>Araneoidea</taxon>
        <taxon>Araneidae</taxon>
        <taxon>Caerostris</taxon>
    </lineage>
</organism>
<reference evidence="1 2" key="1">
    <citation type="submission" date="2021-06" db="EMBL/GenBank/DDBJ databases">
        <title>Caerostris extrusa draft genome.</title>
        <authorList>
            <person name="Kono N."/>
            <person name="Arakawa K."/>
        </authorList>
    </citation>
    <scope>NUCLEOTIDE SEQUENCE [LARGE SCALE GENOMIC DNA]</scope>
</reference>
<evidence type="ECO:0000313" key="1">
    <source>
        <dbReference type="EMBL" id="GIX67851.1"/>
    </source>
</evidence>
<dbReference type="Proteomes" id="UP001054945">
    <property type="component" value="Unassembled WGS sequence"/>
</dbReference>
<sequence length="89" mass="10563">MIDVGFSLFAGKVLGFWFFSHDFHFADETSKEVWGSFERSMRGVMPFEKEEKINVKKNTIFRGRGYKLLRSFARSVFFIYEESSDDVWL</sequence>
<gene>
    <name evidence="1" type="ORF">CEXT_147381</name>
</gene>
<evidence type="ECO:0000313" key="2">
    <source>
        <dbReference type="Proteomes" id="UP001054945"/>
    </source>
</evidence>
<name>A0AAV4M6Z7_CAEEX</name>
<dbReference type="AlphaFoldDB" id="A0AAV4M6Z7"/>
<keyword evidence="2" id="KW-1185">Reference proteome</keyword>
<dbReference type="EMBL" id="BPLR01019438">
    <property type="protein sequence ID" value="GIX67851.1"/>
    <property type="molecule type" value="Genomic_DNA"/>
</dbReference>
<protein>
    <submittedName>
        <fullName evidence="1">Uncharacterized protein</fullName>
    </submittedName>
</protein>
<proteinExistence type="predicted"/>
<comment type="caution">
    <text evidence="1">The sequence shown here is derived from an EMBL/GenBank/DDBJ whole genome shotgun (WGS) entry which is preliminary data.</text>
</comment>